<dbReference type="GO" id="GO:0005737">
    <property type="term" value="C:cytoplasm"/>
    <property type="evidence" value="ECO:0007669"/>
    <property type="project" value="TreeGrafter"/>
</dbReference>
<evidence type="ECO:0000256" key="1">
    <source>
        <dbReference type="ARBA" id="ARBA00023002"/>
    </source>
</evidence>
<dbReference type="OrthoDB" id="9806601at2"/>
<sequence length="423" mass="45452">MKLTSYWLDTAPTFEGTPHAALPGKADVVVIGAGFSGLSAALRLARSGASVVVIDRGPVIGEASGRNGGHVNNGLAGNYGMACARLGEATAARLYEVFNQAVNTVETIVTENAIDCSFRRCGKLKLASRAQHMDALRADQARLATQVDPDARLIEAADLGGEIGSSQFFGGLLYPQSAQMHMGRFGIGLAQSVLKAGGQIFENTPMIALRREGSLTRVTTPYGAIDAGAVLMATGTSRNGPSFFRRRIMPVGSFIVASEPLDTATIAALMPGNRNVVTTQNIHNYFRVSADNRLIFGGRACFSKSDRKSDIKSGEMLRAAIRATFPQLPDIRLDYCWGGDVDMTVDRLPRAGEWNGVFYTMGYSGHGTQMSVYMGQRMAEVIAGNPQANPLRGMPWPPIPMYGVAEHFLPVVGAYYRIKDYLS</sequence>
<feature type="domain" description="FAD dependent oxidoreductase" evidence="2">
    <location>
        <begin position="27"/>
        <end position="380"/>
    </location>
</feature>
<dbReference type="PANTHER" id="PTHR13847">
    <property type="entry name" value="SARCOSINE DEHYDROGENASE-RELATED"/>
    <property type="match status" value="1"/>
</dbReference>
<name>A0A318PR84_KOMXY</name>
<keyword evidence="1" id="KW-0560">Oxidoreductase</keyword>
<dbReference type="Pfam" id="PF01266">
    <property type="entry name" value="DAO"/>
    <property type="match status" value="1"/>
</dbReference>
<keyword evidence="4" id="KW-1185">Reference proteome</keyword>
<dbReference type="AlphaFoldDB" id="A0A318PR84"/>
<dbReference type="InterPro" id="IPR036188">
    <property type="entry name" value="FAD/NAD-bd_sf"/>
</dbReference>
<protein>
    <submittedName>
        <fullName evidence="3">FAD-binding oxidoreductase</fullName>
    </submittedName>
</protein>
<proteinExistence type="predicted"/>
<organism evidence="3 4">
    <name type="scientific">Komagataeibacter xylinus</name>
    <name type="common">Gluconacetobacter xylinus</name>
    <dbReference type="NCBI Taxonomy" id="28448"/>
    <lineage>
        <taxon>Bacteria</taxon>
        <taxon>Pseudomonadati</taxon>
        <taxon>Pseudomonadota</taxon>
        <taxon>Alphaproteobacteria</taxon>
        <taxon>Acetobacterales</taxon>
        <taxon>Acetobacteraceae</taxon>
        <taxon>Komagataeibacter</taxon>
    </lineage>
</organism>
<dbReference type="Proteomes" id="UP000248257">
    <property type="component" value="Unassembled WGS sequence"/>
</dbReference>
<comment type="caution">
    <text evidence="3">The sequence shown here is derived from an EMBL/GenBank/DDBJ whole genome shotgun (WGS) entry which is preliminary data.</text>
</comment>
<reference evidence="3 4" key="1">
    <citation type="submission" date="2017-07" db="EMBL/GenBank/DDBJ databases">
        <title>A draft genome sequence of Komagataeibacter xylinus LMG 1515.</title>
        <authorList>
            <person name="Skraban J."/>
            <person name="Cleenwerck I."/>
            <person name="Vandamme P."/>
            <person name="Trcek J."/>
        </authorList>
    </citation>
    <scope>NUCLEOTIDE SEQUENCE [LARGE SCALE GENOMIC DNA]</scope>
    <source>
        <strain evidence="3 4">LMG 1515</strain>
    </source>
</reference>
<evidence type="ECO:0000313" key="4">
    <source>
        <dbReference type="Proteomes" id="UP000248257"/>
    </source>
</evidence>
<dbReference type="Gene3D" id="3.30.9.10">
    <property type="entry name" value="D-Amino Acid Oxidase, subunit A, domain 2"/>
    <property type="match status" value="1"/>
</dbReference>
<dbReference type="EMBL" id="NKUC01000036">
    <property type="protein sequence ID" value="PYD55993.1"/>
    <property type="molecule type" value="Genomic_DNA"/>
</dbReference>
<evidence type="ECO:0000259" key="2">
    <source>
        <dbReference type="Pfam" id="PF01266"/>
    </source>
</evidence>
<dbReference type="GO" id="GO:0016491">
    <property type="term" value="F:oxidoreductase activity"/>
    <property type="evidence" value="ECO:0007669"/>
    <property type="project" value="UniProtKB-KW"/>
</dbReference>
<gene>
    <name evidence="3" type="ORF">CFR75_13275</name>
</gene>
<dbReference type="SUPFAM" id="SSF51905">
    <property type="entry name" value="FAD/NAD(P)-binding domain"/>
    <property type="match status" value="1"/>
</dbReference>
<dbReference type="STRING" id="1220579.GCA_001571345_02763"/>
<dbReference type="Gene3D" id="3.50.50.60">
    <property type="entry name" value="FAD/NAD(P)-binding domain"/>
    <property type="match status" value="1"/>
</dbReference>
<dbReference type="RefSeq" id="WP_061275854.1">
    <property type="nucleotide sequence ID" value="NZ_CBCRXN010000052.1"/>
</dbReference>
<evidence type="ECO:0000313" key="3">
    <source>
        <dbReference type="EMBL" id="PYD55993.1"/>
    </source>
</evidence>
<accession>A0A318PR84</accession>
<dbReference type="InterPro" id="IPR006076">
    <property type="entry name" value="FAD-dep_OxRdtase"/>
</dbReference>
<dbReference type="PANTHER" id="PTHR13847:SF281">
    <property type="entry name" value="FAD DEPENDENT OXIDOREDUCTASE DOMAIN-CONTAINING PROTEIN"/>
    <property type="match status" value="1"/>
</dbReference>